<dbReference type="STRING" id="479433.Caci_4242"/>
<comment type="subcellular location">
    <subcellularLocation>
        <location evidence="1">Cell membrane</location>
        <topology evidence="1">Multi-pass membrane protein</topology>
    </subcellularLocation>
</comment>
<dbReference type="InParanoid" id="C7QI61"/>
<evidence type="ECO:0000256" key="6">
    <source>
        <dbReference type="ARBA" id="ARBA00023136"/>
    </source>
</evidence>
<feature type="domain" description="ABC transporter" evidence="8">
    <location>
        <begin position="320"/>
        <end position="545"/>
    </location>
</feature>
<keyword evidence="5 7" id="KW-1133">Transmembrane helix</keyword>
<dbReference type="OrthoDB" id="9806127at2"/>
<feature type="transmembrane region" description="Helical" evidence="7">
    <location>
        <begin position="56"/>
        <end position="86"/>
    </location>
</feature>
<dbReference type="HOGENOM" id="CLU_000604_84_3_11"/>
<dbReference type="PROSITE" id="PS50929">
    <property type="entry name" value="ABC_TM1F"/>
    <property type="match status" value="1"/>
</dbReference>
<dbReference type="Pfam" id="PF00005">
    <property type="entry name" value="ABC_tran"/>
    <property type="match status" value="1"/>
</dbReference>
<evidence type="ECO:0000313" key="10">
    <source>
        <dbReference type="EMBL" id="ACU73106.1"/>
    </source>
</evidence>
<evidence type="ECO:0000256" key="2">
    <source>
        <dbReference type="ARBA" id="ARBA00022692"/>
    </source>
</evidence>
<keyword evidence="2 7" id="KW-0812">Transmembrane</keyword>
<name>C7QI61_CATAD</name>
<dbReference type="KEGG" id="cai:Caci_4242"/>
<dbReference type="SUPFAM" id="SSF90123">
    <property type="entry name" value="ABC transporter transmembrane region"/>
    <property type="match status" value="1"/>
</dbReference>
<evidence type="ECO:0000313" key="11">
    <source>
        <dbReference type="Proteomes" id="UP000000851"/>
    </source>
</evidence>
<keyword evidence="11" id="KW-1185">Reference proteome</keyword>
<dbReference type="PROSITE" id="PS50893">
    <property type="entry name" value="ABC_TRANSPORTER_2"/>
    <property type="match status" value="1"/>
</dbReference>
<dbReference type="InterPro" id="IPR039421">
    <property type="entry name" value="Type_1_exporter"/>
</dbReference>
<dbReference type="Pfam" id="PF00664">
    <property type="entry name" value="ABC_membrane"/>
    <property type="match status" value="1"/>
</dbReference>
<organism evidence="10 11">
    <name type="scientific">Catenulispora acidiphila (strain DSM 44928 / JCM 14897 / NBRC 102108 / NRRL B-24433 / ID139908)</name>
    <dbReference type="NCBI Taxonomy" id="479433"/>
    <lineage>
        <taxon>Bacteria</taxon>
        <taxon>Bacillati</taxon>
        <taxon>Actinomycetota</taxon>
        <taxon>Actinomycetes</taxon>
        <taxon>Catenulisporales</taxon>
        <taxon>Catenulisporaceae</taxon>
        <taxon>Catenulispora</taxon>
    </lineage>
</organism>
<keyword evidence="4" id="KW-0067">ATP-binding</keyword>
<proteinExistence type="predicted"/>
<dbReference type="Proteomes" id="UP000000851">
    <property type="component" value="Chromosome"/>
</dbReference>
<dbReference type="GO" id="GO:0005524">
    <property type="term" value="F:ATP binding"/>
    <property type="evidence" value="ECO:0007669"/>
    <property type="project" value="UniProtKB-KW"/>
</dbReference>
<dbReference type="InterPro" id="IPR003593">
    <property type="entry name" value="AAA+_ATPase"/>
</dbReference>
<evidence type="ECO:0000259" key="9">
    <source>
        <dbReference type="PROSITE" id="PS50929"/>
    </source>
</evidence>
<dbReference type="InterPro" id="IPR017871">
    <property type="entry name" value="ABC_transporter-like_CS"/>
</dbReference>
<reference evidence="10 11" key="1">
    <citation type="journal article" date="2009" name="Stand. Genomic Sci.">
        <title>Complete genome sequence of Catenulispora acidiphila type strain (ID 139908).</title>
        <authorList>
            <person name="Copeland A."/>
            <person name="Lapidus A."/>
            <person name="Glavina Del Rio T."/>
            <person name="Nolan M."/>
            <person name="Lucas S."/>
            <person name="Chen F."/>
            <person name="Tice H."/>
            <person name="Cheng J.F."/>
            <person name="Bruce D."/>
            <person name="Goodwin L."/>
            <person name="Pitluck S."/>
            <person name="Mikhailova N."/>
            <person name="Pati A."/>
            <person name="Ivanova N."/>
            <person name="Mavromatis K."/>
            <person name="Chen A."/>
            <person name="Palaniappan K."/>
            <person name="Chain P."/>
            <person name="Land M."/>
            <person name="Hauser L."/>
            <person name="Chang Y.J."/>
            <person name="Jeffries C.D."/>
            <person name="Chertkov O."/>
            <person name="Brettin T."/>
            <person name="Detter J.C."/>
            <person name="Han C."/>
            <person name="Ali Z."/>
            <person name="Tindall B.J."/>
            <person name="Goker M."/>
            <person name="Bristow J."/>
            <person name="Eisen J.A."/>
            <person name="Markowitz V."/>
            <person name="Hugenholtz P."/>
            <person name="Kyrpides N.C."/>
            <person name="Klenk H.P."/>
        </authorList>
    </citation>
    <scope>NUCLEOTIDE SEQUENCE [LARGE SCALE GENOMIC DNA]</scope>
    <source>
        <strain evidence="11">DSM 44928 / JCM 14897 / NBRC 102108 / NRRL B-24433 / ID139908</strain>
    </source>
</reference>
<keyword evidence="3" id="KW-0547">Nucleotide-binding</keyword>
<dbReference type="EMBL" id="CP001700">
    <property type="protein sequence ID" value="ACU73106.1"/>
    <property type="molecule type" value="Genomic_DNA"/>
</dbReference>
<dbReference type="GO" id="GO:0005886">
    <property type="term" value="C:plasma membrane"/>
    <property type="evidence" value="ECO:0007669"/>
    <property type="project" value="UniProtKB-SubCell"/>
</dbReference>
<dbReference type="GO" id="GO:0140359">
    <property type="term" value="F:ABC-type transporter activity"/>
    <property type="evidence" value="ECO:0007669"/>
    <property type="project" value="InterPro"/>
</dbReference>
<dbReference type="PANTHER" id="PTHR24221">
    <property type="entry name" value="ATP-BINDING CASSETTE SUB-FAMILY B"/>
    <property type="match status" value="1"/>
</dbReference>
<evidence type="ECO:0000256" key="5">
    <source>
        <dbReference type="ARBA" id="ARBA00022989"/>
    </source>
</evidence>
<dbReference type="InterPro" id="IPR011527">
    <property type="entry name" value="ABC1_TM_dom"/>
</dbReference>
<dbReference type="InterPro" id="IPR027417">
    <property type="entry name" value="P-loop_NTPase"/>
</dbReference>
<dbReference type="AlphaFoldDB" id="C7QI61"/>
<feature type="domain" description="ABC transmembrane type-1" evidence="9">
    <location>
        <begin position="19"/>
        <end position="294"/>
    </location>
</feature>
<accession>C7QI61</accession>
<feature type="transmembrane region" description="Helical" evidence="7">
    <location>
        <begin position="142"/>
        <end position="167"/>
    </location>
</feature>
<gene>
    <name evidence="10" type="ordered locus">Caci_4242</name>
</gene>
<dbReference type="InterPro" id="IPR003439">
    <property type="entry name" value="ABC_transporter-like_ATP-bd"/>
</dbReference>
<evidence type="ECO:0000256" key="7">
    <source>
        <dbReference type="SAM" id="Phobius"/>
    </source>
</evidence>
<evidence type="ECO:0000256" key="1">
    <source>
        <dbReference type="ARBA" id="ARBA00004651"/>
    </source>
</evidence>
<evidence type="ECO:0000256" key="3">
    <source>
        <dbReference type="ARBA" id="ARBA00022741"/>
    </source>
</evidence>
<dbReference type="Gene3D" id="1.20.1560.10">
    <property type="entry name" value="ABC transporter type 1, transmembrane domain"/>
    <property type="match status" value="1"/>
</dbReference>
<dbReference type="InterPro" id="IPR036640">
    <property type="entry name" value="ABC1_TM_sf"/>
</dbReference>
<dbReference type="eggNOG" id="COG1132">
    <property type="taxonomic scope" value="Bacteria"/>
</dbReference>
<protein>
    <submittedName>
        <fullName evidence="10">ABC transporter related</fullName>
    </submittedName>
</protein>
<sequence>MSSAYASAVRHGGAWLPTIGLAALGSTAVTLAVPDVLGAAIDAAATGHSVAGRLLLAGGLMVFGVLCDMTAGYAAAACTAGTTAWLRLRMTRRVLDAGPAASGSFASGDLLGRVCGNAADAGRAGPGAVTALTAVAPPVGSLVLLAVIDPWLAVAFLAGTAGVILVLRSFTQGTSRVLRTYLEIQGRIVGRLVESLGGIRTIAAAGTAAAERDRVLAELPDLHAAGRATWRVLARSTFQGAVLGPATLAAVLAVGGVELARGRMTPGELFAASRYASIGTGLGGLTSVFAAVARTRAGAARVGELLDLPVVEYGDQAVPEGSGELTFLAVSSGVLRDIDLTVPGGAAVAVVGPSGSGKSALAALAARLRDPEQGSVLLDGVRLPEIAHDQLRAAVGCAFERPTLVGATVADAVAPGLPRERVEASARAARADAFVRLLPSGYDTPLAEAPMSGGEAQRIGLARAWTADRLLVLDDATSSLDTATEALISDALLGGARGRTRLIVTHRAATAAQSDLVVWLENGRIRRVGSHALLWQDAAYREVFAA</sequence>
<dbReference type="PANTHER" id="PTHR24221:SF654">
    <property type="entry name" value="ATP-BINDING CASSETTE SUB-FAMILY B MEMBER 6"/>
    <property type="match status" value="1"/>
</dbReference>
<dbReference type="Gene3D" id="3.40.50.300">
    <property type="entry name" value="P-loop containing nucleotide triphosphate hydrolases"/>
    <property type="match status" value="1"/>
</dbReference>
<dbReference type="GO" id="GO:0016887">
    <property type="term" value="F:ATP hydrolysis activity"/>
    <property type="evidence" value="ECO:0007669"/>
    <property type="project" value="InterPro"/>
</dbReference>
<evidence type="ECO:0000259" key="8">
    <source>
        <dbReference type="PROSITE" id="PS50893"/>
    </source>
</evidence>
<keyword evidence="6 7" id="KW-0472">Membrane</keyword>
<dbReference type="SUPFAM" id="SSF52540">
    <property type="entry name" value="P-loop containing nucleoside triphosphate hydrolases"/>
    <property type="match status" value="1"/>
</dbReference>
<dbReference type="GO" id="GO:0034040">
    <property type="term" value="F:ATPase-coupled lipid transmembrane transporter activity"/>
    <property type="evidence" value="ECO:0007669"/>
    <property type="project" value="TreeGrafter"/>
</dbReference>
<dbReference type="SMART" id="SM00382">
    <property type="entry name" value="AAA"/>
    <property type="match status" value="1"/>
</dbReference>
<evidence type="ECO:0000256" key="4">
    <source>
        <dbReference type="ARBA" id="ARBA00022840"/>
    </source>
</evidence>
<dbReference type="PROSITE" id="PS00211">
    <property type="entry name" value="ABC_TRANSPORTER_1"/>
    <property type="match status" value="1"/>
</dbReference>